<feature type="region of interest" description="Disordered" evidence="2">
    <location>
        <begin position="1"/>
        <end position="29"/>
    </location>
</feature>
<dbReference type="InParanoid" id="E4XS52"/>
<dbReference type="EMBL" id="FN653130">
    <property type="protein sequence ID" value="CBY12600.1"/>
    <property type="molecule type" value="Genomic_DNA"/>
</dbReference>
<dbReference type="GO" id="GO:0003723">
    <property type="term" value="F:RNA binding"/>
    <property type="evidence" value="ECO:0007669"/>
    <property type="project" value="UniProtKB-UniRule"/>
</dbReference>
<feature type="domain" description="RRM" evidence="3">
    <location>
        <begin position="34"/>
        <end position="79"/>
    </location>
</feature>
<feature type="region of interest" description="Disordered" evidence="2">
    <location>
        <begin position="67"/>
        <end position="119"/>
    </location>
</feature>
<keyword evidence="5" id="KW-1185">Reference proteome</keyword>
<evidence type="ECO:0000256" key="2">
    <source>
        <dbReference type="SAM" id="MobiDB-lite"/>
    </source>
</evidence>
<dbReference type="InterPro" id="IPR012677">
    <property type="entry name" value="Nucleotide-bd_a/b_plait_sf"/>
</dbReference>
<keyword evidence="1" id="KW-0694">RNA-binding</keyword>
<name>E4XS52_OIKDI</name>
<dbReference type="OrthoDB" id="267048at2759"/>
<sequence length="119" mass="13791">MQAARDFRCTKDYEVEQRDQGRPQFDRPRFNDSCQIFVGALPRNMTEEDINGVFEEFGEVQHIRINQGNRADSKNGFGFYNGQRDQNRGAPRGPREFNGEGGGYRNRDNRGAPRNNKQF</sequence>
<dbReference type="Pfam" id="PF00076">
    <property type="entry name" value="RRM_1"/>
    <property type="match status" value="1"/>
</dbReference>
<accession>E4XS52</accession>
<organism evidence="4">
    <name type="scientific">Oikopleura dioica</name>
    <name type="common">Tunicate</name>
    <dbReference type="NCBI Taxonomy" id="34765"/>
    <lineage>
        <taxon>Eukaryota</taxon>
        <taxon>Metazoa</taxon>
        <taxon>Chordata</taxon>
        <taxon>Tunicata</taxon>
        <taxon>Appendicularia</taxon>
        <taxon>Copelata</taxon>
        <taxon>Oikopleuridae</taxon>
        <taxon>Oikopleura</taxon>
    </lineage>
</organism>
<evidence type="ECO:0000313" key="5">
    <source>
        <dbReference type="Proteomes" id="UP000001307"/>
    </source>
</evidence>
<dbReference type="SUPFAM" id="SSF54928">
    <property type="entry name" value="RNA-binding domain, RBD"/>
    <property type="match status" value="1"/>
</dbReference>
<evidence type="ECO:0000259" key="3">
    <source>
        <dbReference type="PROSITE" id="PS50102"/>
    </source>
</evidence>
<gene>
    <name evidence="4" type="ORF">GSOID_T00002001001</name>
</gene>
<dbReference type="Gene3D" id="3.30.70.330">
    <property type="match status" value="1"/>
</dbReference>
<dbReference type="AlphaFoldDB" id="E4XS52"/>
<dbReference type="InterPro" id="IPR035979">
    <property type="entry name" value="RBD_domain_sf"/>
</dbReference>
<evidence type="ECO:0000313" key="4">
    <source>
        <dbReference type="EMBL" id="CBY12600.1"/>
    </source>
</evidence>
<evidence type="ECO:0000256" key="1">
    <source>
        <dbReference type="PROSITE-ProRule" id="PRU00176"/>
    </source>
</evidence>
<protein>
    <recommendedName>
        <fullName evidence="3">RRM domain-containing protein</fullName>
    </recommendedName>
</protein>
<dbReference type="Proteomes" id="UP000001307">
    <property type="component" value="Unassembled WGS sequence"/>
</dbReference>
<dbReference type="PROSITE" id="PS50102">
    <property type="entry name" value="RRM"/>
    <property type="match status" value="1"/>
</dbReference>
<dbReference type="InterPro" id="IPR000504">
    <property type="entry name" value="RRM_dom"/>
</dbReference>
<reference evidence="4" key="1">
    <citation type="journal article" date="2010" name="Science">
        <title>Plasticity of animal genome architecture unmasked by rapid evolution of a pelagic tunicate.</title>
        <authorList>
            <person name="Denoeud F."/>
            <person name="Henriet S."/>
            <person name="Mungpakdee S."/>
            <person name="Aury J.M."/>
            <person name="Da Silva C."/>
            <person name="Brinkmann H."/>
            <person name="Mikhaleva J."/>
            <person name="Olsen L.C."/>
            <person name="Jubin C."/>
            <person name="Canestro C."/>
            <person name="Bouquet J.M."/>
            <person name="Danks G."/>
            <person name="Poulain J."/>
            <person name="Campsteijn C."/>
            <person name="Adamski M."/>
            <person name="Cross I."/>
            <person name="Yadetie F."/>
            <person name="Muffato M."/>
            <person name="Louis A."/>
            <person name="Butcher S."/>
            <person name="Tsagkogeorga G."/>
            <person name="Konrad A."/>
            <person name="Singh S."/>
            <person name="Jensen M.F."/>
            <person name="Cong E.H."/>
            <person name="Eikeseth-Otteraa H."/>
            <person name="Noel B."/>
            <person name="Anthouard V."/>
            <person name="Porcel B.M."/>
            <person name="Kachouri-Lafond R."/>
            <person name="Nishino A."/>
            <person name="Ugolini M."/>
            <person name="Chourrout P."/>
            <person name="Nishida H."/>
            <person name="Aasland R."/>
            <person name="Huzurbazar S."/>
            <person name="Westhof E."/>
            <person name="Delsuc F."/>
            <person name="Lehrach H."/>
            <person name="Reinhardt R."/>
            <person name="Weissenbach J."/>
            <person name="Roy S.W."/>
            <person name="Artiguenave F."/>
            <person name="Postlethwait J.H."/>
            <person name="Manak J.R."/>
            <person name="Thompson E.M."/>
            <person name="Jaillon O."/>
            <person name="Du Pasquier L."/>
            <person name="Boudinot P."/>
            <person name="Liberles D.A."/>
            <person name="Volff J.N."/>
            <person name="Philippe H."/>
            <person name="Lenhard B."/>
            <person name="Roest Crollius H."/>
            <person name="Wincker P."/>
            <person name="Chourrout D."/>
        </authorList>
    </citation>
    <scope>NUCLEOTIDE SEQUENCE [LARGE SCALE GENOMIC DNA]</scope>
</reference>
<proteinExistence type="predicted"/>